<dbReference type="PANTHER" id="PTHR13182:SF8">
    <property type="entry name" value="CYTOPLASMIC 60S SUBUNIT BIOGENESIS FACTOR ZNF622"/>
    <property type="match status" value="1"/>
</dbReference>
<dbReference type="Proteomes" id="UP001408356">
    <property type="component" value="Unassembled WGS sequence"/>
</dbReference>
<sequence>MTDQFTNPSNMNWTSPVSQHLSSGTSTSNEEDARREELATTLEWNTSQCIFCNLTLSEFDANLEHMAKGHGLFIPNRQHLIVDLQTLVGYFHLVIFSYCECLYCGSQKASREAVQSHMRDKGHCRFDVAHQDSEFRDFYDLAGSDSGDGRDDNDDIQSDPSKQEAAVQGHPQLLQVDKGFVRLPSGKVLAERSYRAPRASRPVSESSQQQGLPIPSSSPHNEQNSPTLSEGAVTPSEERILSRADRRGVAVGNQLSDLRQEDRQQLIHLPVHEQRAVLATQKKQLDKQRRTEQWMRSRVERKGNKTLMKHFVNDVPGRSNG</sequence>
<dbReference type="EMBL" id="JARVKF010000018">
    <property type="protein sequence ID" value="KAK9425374.1"/>
    <property type="molecule type" value="Genomic_DNA"/>
</dbReference>
<dbReference type="SUPFAM" id="SSF57667">
    <property type="entry name" value="beta-beta-alpha zinc fingers"/>
    <property type="match status" value="1"/>
</dbReference>
<evidence type="ECO:0000259" key="2">
    <source>
        <dbReference type="Pfam" id="PF12756"/>
    </source>
</evidence>
<feature type="compositionally biased region" description="Polar residues" evidence="1">
    <location>
        <begin position="203"/>
        <end position="228"/>
    </location>
</feature>
<proteinExistence type="predicted"/>
<keyword evidence="4" id="KW-1185">Reference proteome</keyword>
<dbReference type="InterPro" id="IPR036236">
    <property type="entry name" value="Znf_C2H2_sf"/>
</dbReference>
<dbReference type="InterPro" id="IPR040025">
    <property type="entry name" value="Znf622/Rei1/Reh1"/>
</dbReference>
<evidence type="ECO:0000313" key="3">
    <source>
        <dbReference type="EMBL" id="KAK9425374.1"/>
    </source>
</evidence>
<feature type="region of interest" description="Disordered" evidence="1">
    <location>
        <begin position="192"/>
        <end position="235"/>
    </location>
</feature>
<feature type="compositionally biased region" description="Polar residues" evidence="1">
    <location>
        <begin position="1"/>
        <end position="28"/>
    </location>
</feature>
<feature type="domain" description="ZN622/Rei1/Reh1 zinc finger C2H2-type" evidence="2">
    <location>
        <begin position="48"/>
        <end position="142"/>
    </location>
</feature>
<name>A0ABR2VEN8_9PEZI</name>
<reference evidence="3 4" key="1">
    <citation type="journal article" date="2024" name="J. Plant Pathol.">
        <title>Sequence and assembly of the genome of Seiridium unicorne, isolate CBS 538.82, causal agent of cypress canker disease.</title>
        <authorList>
            <person name="Scali E."/>
            <person name="Rocca G.D."/>
            <person name="Danti R."/>
            <person name="Garbelotto M."/>
            <person name="Barberini S."/>
            <person name="Baroncelli R."/>
            <person name="Emiliani G."/>
        </authorList>
    </citation>
    <scope>NUCLEOTIDE SEQUENCE [LARGE SCALE GENOMIC DNA]</scope>
    <source>
        <strain evidence="3 4">BM-138-508</strain>
    </source>
</reference>
<protein>
    <submittedName>
        <fullName evidence="3">C2h2 finger domain-containing protein</fullName>
    </submittedName>
</protein>
<dbReference type="Pfam" id="PF12756">
    <property type="entry name" value="zf-C2H2_2"/>
    <property type="match status" value="1"/>
</dbReference>
<dbReference type="InterPro" id="IPR041661">
    <property type="entry name" value="ZN622/Rei1/Reh1_Znf-C2H2"/>
</dbReference>
<accession>A0ABR2VEN8</accession>
<evidence type="ECO:0000256" key="1">
    <source>
        <dbReference type="SAM" id="MobiDB-lite"/>
    </source>
</evidence>
<feature type="region of interest" description="Disordered" evidence="1">
    <location>
        <begin position="139"/>
        <end position="170"/>
    </location>
</feature>
<feature type="region of interest" description="Disordered" evidence="1">
    <location>
        <begin position="1"/>
        <end position="36"/>
    </location>
</feature>
<gene>
    <name evidence="3" type="ORF">SUNI508_13048</name>
</gene>
<evidence type="ECO:0000313" key="4">
    <source>
        <dbReference type="Proteomes" id="UP001408356"/>
    </source>
</evidence>
<organism evidence="3 4">
    <name type="scientific">Seiridium unicorne</name>
    <dbReference type="NCBI Taxonomy" id="138068"/>
    <lineage>
        <taxon>Eukaryota</taxon>
        <taxon>Fungi</taxon>
        <taxon>Dikarya</taxon>
        <taxon>Ascomycota</taxon>
        <taxon>Pezizomycotina</taxon>
        <taxon>Sordariomycetes</taxon>
        <taxon>Xylariomycetidae</taxon>
        <taxon>Amphisphaeriales</taxon>
        <taxon>Sporocadaceae</taxon>
        <taxon>Seiridium</taxon>
    </lineage>
</organism>
<dbReference type="PANTHER" id="PTHR13182">
    <property type="entry name" value="ZINC FINGER PROTEIN 622"/>
    <property type="match status" value="1"/>
</dbReference>
<comment type="caution">
    <text evidence="3">The sequence shown here is derived from an EMBL/GenBank/DDBJ whole genome shotgun (WGS) entry which is preliminary data.</text>
</comment>